<comment type="caution">
    <text evidence="9">The sequence shown here is derived from an EMBL/GenBank/DDBJ whole genome shotgun (WGS) entry which is preliminary data.</text>
</comment>
<evidence type="ECO:0000256" key="1">
    <source>
        <dbReference type="ARBA" id="ARBA00004141"/>
    </source>
</evidence>
<keyword evidence="3 7" id="KW-0812">Transmembrane</keyword>
<evidence type="ECO:0000256" key="2">
    <source>
        <dbReference type="ARBA" id="ARBA00008066"/>
    </source>
</evidence>
<comment type="similarity">
    <text evidence="2">Belongs to the amino acid/polyamine transporter 2 family.</text>
</comment>
<feature type="transmembrane region" description="Helical" evidence="7">
    <location>
        <begin position="220"/>
        <end position="239"/>
    </location>
</feature>
<feature type="transmembrane region" description="Helical" evidence="7">
    <location>
        <begin position="271"/>
        <end position="294"/>
    </location>
</feature>
<keyword evidence="5 7" id="KW-0472">Membrane</keyword>
<evidence type="ECO:0000256" key="5">
    <source>
        <dbReference type="ARBA" id="ARBA00023136"/>
    </source>
</evidence>
<feature type="transmembrane region" description="Helical" evidence="7">
    <location>
        <begin position="127"/>
        <end position="148"/>
    </location>
</feature>
<dbReference type="OrthoDB" id="40134at2759"/>
<reference evidence="9 10" key="1">
    <citation type="journal article" date="2016" name="Genome Biol. Evol.">
        <title>Divergent and convergent evolution of fungal pathogenicity.</title>
        <authorList>
            <person name="Shang Y."/>
            <person name="Xiao G."/>
            <person name="Zheng P."/>
            <person name="Cen K."/>
            <person name="Zhan S."/>
            <person name="Wang C."/>
        </authorList>
    </citation>
    <scope>NUCLEOTIDE SEQUENCE [LARGE SCALE GENOMIC DNA]</scope>
    <source>
        <strain evidence="9 10">RCEF 1005</strain>
    </source>
</reference>
<evidence type="ECO:0000256" key="4">
    <source>
        <dbReference type="ARBA" id="ARBA00022989"/>
    </source>
</evidence>
<dbReference type="PANTHER" id="PTHR22950:SF461">
    <property type="entry name" value="AMINO ACID TRANSPORTER TRANSMEMBRANE DOMAIN-CONTAINING PROTEIN"/>
    <property type="match status" value="1"/>
</dbReference>
<evidence type="ECO:0000256" key="7">
    <source>
        <dbReference type="SAM" id="Phobius"/>
    </source>
</evidence>
<dbReference type="Pfam" id="PF01490">
    <property type="entry name" value="Aa_trans"/>
    <property type="match status" value="1"/>
</dbReference>
<evidence type="ECO:0000313" key="9">
    <source>
        <dbReference type="EMBL" id="OAA82425.1"/>
    </source>
</evidence>
<keyword evidence="4 7" id="KW-1133">Transmembrane helix</keyword>
<dbReference type="GO" id="GO:0015179">
    <property type="term" value="F:L-amino acid transmembrane transporter activity"/>
    <property type="evidence" value="ECO:0007669"/>
    <property type="project" value="TreeGrafter"/>
</dbReference>
<proteinExistence type="inferred from homology"/>
<dbReference type="PANTHER" id="PTHR22950">
    <property type="entry name" value="AMINO ACID TRANSPORTER"/>
    <property type="match status" value="1"/>
</dbReference>
<dbReference type="EMBL" id="AZHF01000001">
    <property type="protein sequence ID" value="OAA82425.1"/>
    <property type="molecule type" value="Genomic_DNA"/>
</dbReference>
<dbReference type="GO" id="GO:0016020">
    <property type="term" value="C:membrane"/>
    <property type="evidence" value="ECO:0007669"/>
    <property type="project" value="UniProtKB-SubCell"/>
</dbReference>
<dbReference type="AlphaFoldDB" id="A0A168KXW7"/>
<feature type="transmembrane region" description="Helical" evidence="7">
    <location>
        <begin position="417"/>
        <end position="442"/>
    </location>
</feature>
<feature type="transmembrane region" description="Helical" evidence="7">
    <location>
        <begin position="246"/>
        <end position="265"/>
    </location>
</feature>
<feature type="transmembrane region" description="Helical" evidence="7">
    <location>
        <begin position="374"/>
        <end position="397"/>
    </location>
</feature>
<dbReference type="InterPro" id="IPR013057">
    <property type="entry name" value="AA_transpt_TM"/>
</dbReference>
<dbReference type="Proteomes" id="UP000076881">
    <property type="component" value="Unassembled WGS sequence"/>
</dbReference>
<accession>A0A168KXW7</accession>
<feature type="transmembrane region" description="Helical" evidence="7">
    <location>
        <begin position="488"/>
        <end position="512"/>
    </location>
</feature>
<feature type="domain" description="Amino acid transporter transmembrane" evidence="8">
    <location>
        <begin position="162"/>
        <end position="510"/>
    </location>
</feature>
<feature type="transmembrane region" description="Helical" evidence="7">
    <location>
        <begin position="556"/>
        <end position="581"/>
    </location>
</feature>
<feature type="transmembrane region" description="Helical" evidence="7">
    <location>
        <begin position="462"/>
        <end position="482"/>
    </location>
</feature>
<sequence length="608" mass="65988">MGEKAQTSAWAHDAPDGDALAIKPQARKPYDPDVTFEEYHHYAKLTRAEQLTLEPPVLNVRTLFGGSSKAKTSADESADPALTANNYTRENRANITDEDWTNASRAMRTASAGACFYLITTDVLGPWGSGFAMGTLGWGPGMLLFPLIIPHHSPSAADRIHLAGIAFYLSFGFMAGYSGYLIYRMYLGLDSYQFPVKNYGDLGYRTMGAPGRHVANVSQALSLVMLTGQITLQFGLNISQASRFRLCYAACPVVFACVGLALTQIRTLKTYGWIANLGVWLNVVILLVTVGVIASSPPNYAIATLGSAGSAVDRASITPVDGVYPPVTHYSAAPTGGLVGSINGMMTGVLAYTGAQLFVEFMAEMRRPMDFLKAMWGAQTFICCVYLVYGCIVYKLQGQYAFNPSYQGVSIYAWQTVGNMVTLISALICAGLYANIGIKVVYNNIFIDLFNAPPIGTKPGKIIYASIVPVWWAIAWVIAAAIPDFFGFVSVMSASVLVNLTYGFPPLFALCFDIQKNAIRQDQGEGFNPQTGQTTRKDSAWKHWVRGFFSGGMRQLALNIWHAVYFLGALVMCGLGMYAAVEGLIEAFKLPRLSSFSCQSPLNLSAQP</sequence>
<keyword evidence="10" id="KW-1185">Reference proteome</keyword>
<feature type="region of interest" description="Disordered" evidence="6">
    <location>
        <begin position="1"/>
        <end position="26"/>
    </location>
</feature>
<evidence type="ECO:0000256" key="6">
    <source>
        <dbReference type="SAM" id="MobiDB-lite"/>
    </source>
</evidence>
<protein>
    <submittedName>
        <fullName evidence="9">Oligopeptide transporter protein</fullName>
    </submittedName>
</protein>
<gene>
    <name evidence="9" type="ORF">LEL_01970</name>
</gene>
<dbReference type="STRING" id="1081108.A0A168KXW7"/>
<evidence type="ECO:0000259" key="8">
    <source>
        <dbReference type="Pfam" id="PF01490"/>
    </source>
</evidence>
<comment type="subcellular location">
    <subcellularLocation>
        <location evidence="1">Membrane</location>
        <topology evidence="1">Multi-pass membrane protein</topology>
    </subcellularLocation>
</comment>
<organism evidence="9 10">
    <name type="scientific">Akanthomyces lecanii RCEF 1005</name>
    <dbReference type="NCBI Taxonomy" id="1081108"/>
    <lineage>
        <taxon>Eukaryota</taxon>
        <taxon>Fungi</taxon>
        <taxon>Dikarya</taxon>
        <taxon>Ascomycota</taxon>
        <taxon>Pezizomycotina</taxon>
        <taxon>Sordariomycetes</taxon>
        <taxon>Hypocreomycetidae</taxon>
        <taxon>Hypocreales</taxon>
        <taxon>Cordycipitaceae</taxon>
        <taxon>Akanthomyces</taxon>
        <taxon>Cordyceps confragosa</taxon>
    </lineage>
</organism>
<feature type="transmembrane region" description="Helical" evidence="7">
    <location>
        <begin position="160"/>
        <end position="183"/>
    </location>
</feature>
<evidence type="ECO:0000313" key="10">
    <source>
        <dbReference type="Proteomes" id="UP000076881"/>
    </source>
</evidence>
<evidence type="ECO:0000256" key="3">
    <source>
        <dbReference type="ARBA" id="ARBA00022692"/>
    </source>
</evidence>
<name>A0A168KXW7_CORDF</name>